<dbReference type="Gene3D" id="2.60.120.620">
    <property type="entry name" value="q2cbj1_9rhob like domain"/>
    <property type="match status" value="1"/>
</dbReference>
<comment type="cofactor">
    <cofactor evidence="1">
        <name>Fe(2+)</name>
        <dbReference type="ChEBI" id="CHEBI:29033"/>
    </cofactor>
</comment>
<dbReference type="PANTHER" id="PTHR20883">
    <property type="entry name" value="PHYTANOYL-COA DIOXYGENASE DOMAIN CONTAINING 1"/>
    <property type="match status" value="1"/>
</dbReference>
<dbReference type="EMBL" id="JBELOE010000281">
    <property type="protein sequence ID" value="MER2494080.1"/>
    <property type="molecule type" value="Genomic_DNA"/>
</dbReference>
<protein>
    <submittedName>
        <fullName evidence="2">Phytanoyl-CoA dioxygenase family protein</fullName>
    </submittedName>
</protein>
<evidence type="ECO:0000313" key="2">
    <source>
        <dbReference type="EMBL" id="MER2494080.1"/>
    </source>
</evidence>
<keyword evidence="2" id="KW-0223">Dioxygenase</keyword>
<dbReference type="GO" id="GO:0051213">
    <property type="term" value="F:dioxygenase activity"/>
    <property type="evidence" value="ECO:0007669"/>
    <property type="project" value="UniProtKB-KW"/>
</dbReference>
<gene>
    <name evidence="2" type="ORF">ABS311_19570</name>
</gene>
<keyword evidence="2" id="KW-0560">Oxidoreductase</keyword>
<name>A0ABV1RMC5_9ALTE</name>
<sequence>MEQISQYRSQGYAFHRQAFNQQEVKEIKQKIMLYGQAYDNPGIVKENDGQTLRGLHGAHLYDTFFAELVKDPRFIVLAQELIAEPFYIHQFKINVKSKMKGASWPWHQDFVFWQNEDGIAQSNMVNIALLLSDVEILHGPLCVIPNSHKNGNLCQKINRKDNWMSDVSSDLSYQLDEYTVAELIDTHGTQYITGKAGDIFLFDPQLAHCSSSNLSPFNRELMIITYNPCTNQPQIAAEEGRPEFLCGRDFNPLVELANNLAKS</sequence>
<dbReference type="PANTHER" id="PTHR20883:SF48">
    <property type="entry name" value="ECTOINE DIOXYGENASE"/>
    <property type="match status" value="1"/>
</dbReference>
<organism evidence="2 3">
    <name type="scientific">Catenovulum sediminis</name>
    <dbReference type="NCBI Taxonomy" id="1740262"/>
    <lineage>
        <taxon>Bacteria</taxon>
        <taxon>Pseudomonadati</taxon>
        <taxon>Pseudomonadota</taxon>
        <taxon>Gammaproteobacteria</taxon>
        <taxon>Alteromonadales</taxon>
        <taxon>Alteromonadaceae</taxon>
        <taxon>Catenovulum</taxon>
    </lineage>
</organism>
<evidence type="ECO:0000256" key="1">
    <source>
        <dbReference type="ARBA" id="ARBA00001954"/>
    </source>
</evidence>
<comment type="caution">
    <text evidence="2">The sequence shown here is derived from an EMBL/GenBank/DDBJ whole genome shotgun (WGS) entry which is preliminary data.</text>
</comment>
<dbReference type="SUPFAM" id="SSF51197">
    <property type="entry name" value="Clavaminate synthase-like"/>
    <property type="match status" value="1"/>
</dbReference>
<dbReference type="RefSeq" id="WP_185976673.1">
    <property type="nucleotide sequence ID" value="NZ_CP041660.1"/>
</dbReference>
<dbReference type="Proteomes" id="UP001467690">
    <property type="component" value="Unassembled WGS sequence"/>
</dbReference>
<dbReference type="InterPro" id="IPR008775">
    <property type="entry name" value="Phytyl_CoA_dOase-like"/>
</dbReference>
<dbReference type="Pfam" id="PF05721">
    <property type="entry name" value="PhyH"/>
    <property type="match status" value="1"/>
</dbReference>
<keyword evidence="3" id="KW-1185">Reference proteome</keyword>
<reference evidence="2 3" key="1">
    <citation type="submission" date="2024-06" db="EMBL/GenBank/DDBJ databases">
        <authorList>
            <person name="Chen R.Y."/>
        </authorList>
    </citation>
    <scope>NUCLEOTIDE SEQUENCE [LARGE SCALE GENOMIC DNA]</scope>
    <source>
        <strain evidence="2 3">D2</strain>
    </source>
</reference>
<accession>A0ABV1RMC5</accession>
<evidence type="ECO:0000313" key="3">
    <source>
        <dbReference type="Proteomes" id="UP001467690"/>
    </source>
</evidence>
<proteinExistence type="predicted"/>